<keyword evidence="10" id="KW-0444">Lipid biosynthesis</keyword>
<dbReference type="PRINTS" id="PR00081">
    <property type="entry name" value="GDHRDH"/>
</dbReference>
<dbReference type="SMART" id="SM00822">
    <property type="entry name" value="PKS_KR"/>
    <property type="match status" value="1"/>
</dbReference>
<dbReference type="RefSeq" id="WP_126111928.1">
    <property type="nucleotide sequence ID" value="NZ_CP034465.1"/>
</dbReference>
<dbReference type="SUPFAM" id="SSF51735">
    <property type="entry name" value="NAD(P)-binding Rossmann-fold domains"/>
    <property type="match status" value="1"/>
</dbReference>
<evidence type="ECO:0000259" key="11">
    <source>
        <dbReference type="SMART" id="SM00822"/>
    </source>
</evidence>
<evidence type="ECO:0000256" key="4">
    <source>
        <dbReference type="ARBA" id="ARBA00022832"/>
    </source>
</evidence>
<dbReference type="OrthoDB" id="9803333at2"/>
<dbReference type="PROSITE" id="PS00061">
    <property type="entry name" value="ADH_SHORT"/>
    <property type="match status" value="1"/>
</dbReference>
<dbReference type="InterPro" id="IPR002347">
    <property type="entry name" value="SDR_fam"/>
</dbReference>
<dbReference type="EC" id="1.1.1.100" evidence="3 10"/>
<dbReference type="InterPro" id="IPR020904">
    <property type="entry name" value="Sc_DH/Rdtase_CS"/>
</dbReference>
<evidence type="ECO:0000313" key="13">
    <source>
        <dbReference type="Proteomes" id="UP000273326"/>
    </source>
</evidence>
<dbReference type="FunFam" id="3.40.50.720:FF:000173">
    <property type="entry name" value="3-oxoacyl-[acyl-carrier protein] reductase"/>
    <property type="match status" value="1"/>
</dbReference>
<keyword evidence="4 10" id="KW-0276">Fatty acid metabolism</keyword>
<comment type="pathway">
    <text evidence="1 10">Lipid metabolism; fatty acid biosynthesis.</text>
</comment>
<feature type="binding site" evidence="9">
    <location>
        <begin position="12"/>
        <end position="15"/>
    </location>
    <ligand>
        <name>NADP(+)</name>
        <dbReference type="ChEBI" id="CHEBI:58349"/>
    </ligand>
</feature>
<feature type="active site" description="Proton acceptor" evidence="8">
    <location>
        <position position="153"/>
    </location>
</feature>
<dbReference type="NCBIfam" id="TIGR01830">
    <property type="entry name" value="3oxo_ACP_reduc"/>
    <property type="match status" value="1"/>
</dbReference>
<dbReference type="GO" id="GO:0004316">
    <property type="term" value="F:3-oxoacyl-[acyl-carrier-protein] reductase (NADPH) activity"/>
    <property type="evidence" value="ECO:0007669"/>
    <property type="project" value="UniProtKB-UniRule"/>
</dbReference>
<comment type="subunit">
    <text evidence="10">Homotetramer.</text>
</comment>
<keyword evidence="13" id="KW-1185">Reference proteome</keyword>
<evidence type="ECO:0000256" key="1">
    <source>
        <dbReference type="ARBA" id="ARBA00005194"/>
    </source>
</evidence>
<protein>
    <recommendedName>
        <fullName evidence="3 10">3-oxoacyl-[acyl-carrier-protein] reductase</fullName>
        <ecNumber evidence="3 10">1.1.1.100</ecNumber>
    </recommendedName>
</protein>
<keyword evidence="5 10" id="KW-0560">Oxidoreductase</keyword>
<evidence type="ECO:0000256" key="3">
    <source>
        <dbReference type="ARBA" id="ARBA00012948"/>
    </source>
</evidence>
<comment type="similarity">
    <text evidence="2 10">Belongs to the short-chain dehydrogenases/reductases (SDR) family.</text>
</comment>
<evidence type="ECO:0000256" key="10">
    <source>
        <dbReference type="RuleBase" id="RU366074"/>
    </source>
</evidence>
<feature type="binding site" evidence="9">
    <location>
        <begin position="153"/>
        <end position="157"/>
    </location>
    <ligand>
        <name>NADP(+)</name>
        <dbReference type="ChEBI" id="CHEBI:58349"/>
    </ligand>
</feature>
<dbReference type="InterPro" id="IPR036291">
    <property type="entry name" value="NAD(P)-bd_dom_sf"/>
</dbReference>
<evidence type="ECO:0000256" key="5">
    <source>
        <dbReference type="ARBA" id="ARBA00023002"/>
    </source>
</evidence>
<dbReference type="InterPro" id="IPR057326">
    <property type="entry name" value="KR_dom"/>
</dbReference>
<gene>
    <name evidence="12" type="primary">fabG</name>
    <name evidence="12" type="ORF">EJN90_12940</name>
</gene>
<dbReference type="Proteomes" id="UP000273326">
    <property type="component" value="Chromosome"/>
</dbReference>
<dbReference type="InterPro" id="IPR050259">
    <property type="entry name" value="SDR"/>
</dbReference>
<evidence type="ECO:0000256" key="9">
    <source>
        <dbReference type="PIRSR" id="PIRSR611284-2"/>
    </source>
</evidence>
<dbReference type="PANTHER" id="PTHR42879">
    <property type="entry name" value="3-OXOACYL-(ACYL-CARRIER-PROTEIN) REDUCTASE"/>
    <property type="match status" value="1"/>
</dbReference>
<dbReference type="CDD" id="cd05333">
    <property type="entry name" value="BKR_SDR_c"/>
    <property type="match status" value="1"/>
</dbReference>
<dbReference type="GO" id="GO:0051287">
    <property type="term" value="F:NAD binding"/>
    <property type="evidence" value="ECO:0007669"/>
    <property type="project" value="UniProtKB-UniRule"/>
</dbReference>
<reference evidence="13" key="1">
    <citation type="submission" date="2018-12" db="EMBL/GenBank/DDBJ databases">
        <title>Complete genome sequencing of Jeotgalibaca sp. H21T32.</title>
        <authorList>
            <person name="Bae J.-W."/>
            <person name="Lee S.-Y."/>
        </authorList>
    </citation>
    <scope>NUCLEOTIDE SEQUENCE [LARGE SCALE GENOMIC DNA]</scope>
    <source>
        <strain evidence="13">H21T32</strain>
    </source>
</reference>
<feature type="binding site" evidence="9">
    <location>
        <position position="186"/>
    </location>
    <ligand>
        <name>NADP(+)</name>
        <dbReference type="ChEBI" id="CHEBI:58349"/>
    </ligand>
</feature>
<organism evidence="12 13">
    <name type="scientific">Jeotgalibaca ciconiae</name>
    <dbReference type="NCBI Taxonomy" id="2496265"/>
    <lineage>
        <taxon>Bacteria</taxon>
        <taxon>Bacillati</taxon>
        <taxon>Bacillota</taxon>
        <taxon>Bacilli</taxon>
        <taxon>Lactobacillales</taxon>
        <taxon>Carnobacteriaceae</taxon>
        <taxon>Jeotgalibaca</taxon>
    </lineage>
</organism>
<dbReference type="GO" id="GO:0006633">
    <property type="term" value="P:fatty acid biosynthetic process"/>
    <property type="evidence" value="ECO:0007669"/>
    <property type="project" value="UniProtKB-UniPathway"/>
</dbReference>
<evidence type="ECO:0000256" key="8">
    <source>
        <dbReference type="PIRSR" id="PIRSR611284-1"/>
    </source>
</evidence>
<dbReference type="KEGG" id="jeh:EJN90_12940"/>
<name>A0A3Q9BML1_9LACT</name>
<keyword evidence="10" id="KW-0443">Lipid metabolism</keyword>
<dbReference type="PRINTS" id="PR00080">
    <property type="entry name" value="SDRFAMILY"/>
</dbReference>
<evidence type="ECO:0000256" key="2">
    <source>
        <dbReference type="ARBA" id="ARBA00006484"/>
    </source>
</evidence>
<evidence type="ECO:0000256" key="6">
    <source>
        <dbReference type="ARBA" id="ARBA00023160"/>
    </source>
</evidence>
<accession>A0A3Q9BML1</accession>
<dbReference type="NCBIfam" id="NF005559">
    <property type="entry name" value="PRK07231.1"/>
    <property type="match status" value="1"/>
</dbReference>
<feature type="domain" description="Ketoreductase" evidence="11">
    <location>
        <begin position="6"/>
        <end position="184"/>
    </location>
</feature>
<comment type="function">
    <text evidence="10">Catalyzes the NADPH-dependent reduction of beta-ketoacyl-ACP substrates to beta-hydroxyacyl-ACP products, the first reductive step in the elongation cycle of fatty acid biosynthesis.</text>
</comment>
<sequence length="243" mass="26179">MELKGKTVIVTGSSRGIGEAIAEGFAKEGANIVLNARKPVPEEMVQKLTAYGVKVETILGDISDFEVAKEIISKTKEIFGSIDVLVNNAGINRDKLLMRMDEEDFDITYQVNLKGSFNTIRHALPIMLKQRAGSIINISSVVGETGNPGQANYAASKAGIIGLTKSVAREAAPRGITCNTITPGFIETDMTAALSEKNQKAMMDQIPLKKFGKTKDIAEAAVFLSKSDYITGQTIRVNGGMYM</sequence>
<dbReference type="AlphaFoldDB" id="A0A3Q9BML1"/>
<evidence type="ECO:0000313" key="12">
    <source>
        <dbReference type="EMBL" id="AZP05482.1"/>
    </source>
</evidence>
<dbReference type="EMBL" id="CP034465">
    <property type="protein sequence ID" value="AZP05482.1"/>
    <property type="molecule type" value="Genomic_DNA"/>
</dbReference>
<dbReference type="InterPro" id="IPR011284">
    <property type="entry name" value="3oxo_ACP_reduc"/>
</dbReference>
<dbReference type="Pfam" id="PF13561">
    <property type="entry name" value="adh_short_C2"/>
    <property type="match status" value="1"/>
</dbReference>
<dbReference type="NCBIfam" id="NF009466">
    <property type="entry name" value="PRK12826.1-2"/>
    <property type="match status" value="1"/>
</dbReference>
<keyword evidence="6 10" id="KW-0275">Fatty acid biosynthesis</keyword>
<feature type="binding site" evidence="9">
    <location>
        <position position="88"/>
    </location>
    <ligand>
        <name>NADP(+)</name>
        <dbReference type="ChEBI" id="CHEBI:58349"/>
    </ligand>
</feature>
<evidence type="ECO:0000256" key="7">
    <source>
        <dbReference type="ARBA" id="ARBA00048508"/>
    </source>
</evidence>
<proteinExistence type="inferred from homology"/>
<comment type="catalytic activity">
    <reaction evidence="7 10">
        <text>a (3R)-hydroxyacyl-[ACP] + NADP(+) = a 3-oxoacyl-[ACP] + NADPH + H(+)</text>
        <dbReference type="Rhea" id="RHEA:17397"/>
        <dbReference type="Rhea" id="RHEA-COMP:9916"/>
        <dbReference type="Rhea" id="RHEA-COMP:9945"/>
        <dbReference type="ChEBI" id="CHEBI:15378"/>
        <dbReference type="ChEBI" id="CHEBI:57783"/>
        <dbReference type="ChEBI" id="CHEBI:58349"/>
        <dbReference type="ChEBI" id="CHEBI:78776"/>
        <dbReference type="ChEBI" id="CHEBI:78827"/>
        <dbReference type="EC" id="1.1.1.100"/>
    </reaction>
</comment>
<keyword evidence="9 10" id="KW-0521">NADP</keyword>
<dbReference type="UniPathway" id="UPA00094"/>
<dbReference type="Gene3D" id="3.40.50.720">
    <property type="entry name" value="NAD(P)-binding Rossmann-like Domain"/>
    <property type="match status" value="1"/>
</dbReference>
<dbReference type="PANTHER" id="PTHR42879:SF2">
    <property type="entry name" value="3-OXOACYL-[ACYL-CARRIER-PROTEIN] REDUCTASE FABG"/>
    <property type="match status" value="1"/>
</dbReference>